<proteinExistence type="predicted"/>
<feature type="transmembrane region" description="Helical" evidence="1">
    <location>
        <begin position="6"/>
        <end position="26"/>
    </location>
</feature>
<dbReference type="RefSeq" id="WP_091427927.1">
    <property type="nucleotide sequence ID" value="NZ_FOJB01000001.1"/>
</dbReference>
<sequence length="92" mass="10268">MPLPLAPIAAFAIRYGTVAVATYAFARSIERGRRDQRHEDALDDAPEGVTARRDNEQVNATARMRRVIRFGDSGPGIEIDAVSLTRIRFRKV</sequence>
<keyword evidence="1" id="KW-1133">Transmembrane helix</keyword>
<evidence type="ECO:0000313" key="2">
    <source>
        <dbReference type="EMBL" id="SEV94112.1"/>
    </source>
</evidence>
<dbReference type="EMBL" id="FOJB01000001">
    <property type="protein sequence ID" value="SEV94112.1"/>
    <property type="molecule type" value="Genomic_DNA"/>
</dbReference>
<keyword evidence="3" id="KW-1185">Reference proteome</keyword>
<keyword evidence="1" id="KW-0812">Transmembrane</keyword>
<dbReference type="STRING" id="1173584.SAMN05444851_0451"/>
<dbReference type="AlphaFoldDB" id="A0A1I0MZ61"/>
<evidence type="ECO:0000256" key="1">
    <source>
        <dbReference type="SAM" id="Phobius"/>
    </source>
</evidence>
<reference evidence="2 3" key="1">
    <citation type="submission" date="2016-10" db="EMBL/GenBank/DDBJ databases">
        <authorList>
            <person name="de Groot N.N."/>
        </authorList>
    </citation>
    <scope>NUCLEOTIDE SEQUENCE [LARGE SCALE GENOMIC DNA]</scope>
    <source>
        <strain evidence="2 3">DSM 29439</strain>
    </source>
</reference>
<protein>
    <submittedName>
        <fullName evidence="2">Uncharacterized protein</fullName>
    </submittedName>
</protein>
<dbReference type="OrthoDB" id="7875658at2"/>
<organism evidence="2 3">
    <name type="scientific">Aliiroseovarius sediminilitoris</name>
    <dbReference type="NCBI Taxonomy" id="1173584"/>
    <lineage>
        <taxon>Bacteria</taxon>
        <taxon>Pseudomonadati</taxon>
        <taxon>Pseudomonadota</taxon>
        <taxon>Alphaproteobacteria</taxon>
        <taxon>Rhodobacterales</taxon>
        <taxon>Paracoccaceae</taxon>
        <taxon>Aliiroseovarius</taxon>
    </lineage>
</organism>
<accession>A0A1I0MZ61</accession>
<dbReference type="Proteomes" id="UP000199650">
    <property type="component" value="Unassembled WGS sequence"/>
</dbReference>
<evidence type="ECO:0000313" key="3">
    <source>
        <dbReference type="Proteomes" id="UP000199650"/>
    </source>
</evidence>
<keyword evidence="1" id="KW-0472">Membrane</keyword>
<gene>
    <name evidence="2" type="ORF">SAMN05444851_0451</name>
</gene>
<name>A0A1I0MZ61_9RHOB</name>